<dbReference type="STRING" id="1200352.A606_09440"/>
<dbReference type="NCBIfam" id="TIGR03930">
    <property type="entry name" value="WXG100_ESAT6"/>
    <property type="match status" value="1"/>
</dbReference>
<dbReference type="EMBL" id="CP003696">
    <property type="protein sequence ID" value="AGP31527.1"/>
    <property type="molecule type" value="Genomic_DNA"/>
</dbReference>
<dbReference type="InterPro" id="IPR010310">
    <property type="entry name" value="T7SS_ESAT-6-like"/>
</dbReference>
<gene>
    <name evidence="2" type="ORF">A606_09440</name>
</gene>
<dbReference type="Proteomes" id="UP000014809">
    <property type="component" value="Chromosome"/>
</dbReference>
<dbReference type="RefSeq" id="WP_020441883.1">
    <property type="nucleotide sequence ID" value="NC_021663.1"/>
</dbReference>
<evidence type="ECO:0000313" key="2">
    <source>
        <dbReference type="EMBL" id="AGP31527.1"/>
    </source>
</evidence>
<dbReference type="HOGENOM" id="CLU_151185_2_1_11"/>
<protein>
    <recommendedName>
        <fullName evidence="1">ESAT-6-like protein</fullName>
    </recommendedName>
</protein>
<dbReference type="Gene3D" id="1.10.287.1060">
    <property type="entry name" value="ESAT-6-like"/>
    <property type="match status" value="1"/>
</dbReference>
<dbReference type="Pfam" id="PF06013">
    <property type="entry name" value="WXG100"/>
    <property type="match status" value="1"/>
</dbReference>
<organism evidence="2 3">
    <name type="scientific">Corynebacterium terpenotabidum Y-11</name>
    <dbReference type="NCBI Taxonomy" id="1200352"/>
    <lineage>
        <taxon>Bacteria</taxon>
        <taxon>Bacillati</taxon>
        <taxon>Actinomycetota</taxon>
        <taxon>Actinomycetes</taxon>
        <taxon>Mycobacteriales</taxon>
        <taxon>Corynebacteriaceae</taxon>
        <taxon>Corynebacterium</taxon>
    </lineage>
</organism>
<dbReference type="InterPro" id="IPR036689">
    <property type="entry name" value="ESAT-6-like_sf"/>
</dbReference>
<dbReference type="eggNOG" id="COG4842">
    <property type="taxonomic scope" value="Bacteria"/>
</dbReference>
<dbReference type="KEGG" id="cter:A606_09440"/>
<dbReference type="PATRIC" id="fig|1200352.3.peg.1921"/>
<dbReference type="SUPFAM" id="SSF140453">
    <property type="entry name" value="EsxAB dimer-like"/>
    <property type="match status" value="1"/>
</dbReference>
<dbReference type="OrthoDB" id="4554345at2"/>
<name>S4XEF9_9CORY</name>
<sequence length="94" mass="10324">MSFRTTTDVMHSTAGKVDTVNDQVQAELSRLQGTVDALQGVWRGEAQTAFGQLMVRWNDAARDLRAALGGISENIRGNARAFQQVEDDNIAAFR</sequence>
<proteinExistence type="inferred from homology"/>
<accession>S4XEF9</accession>
<evidence type="ECO:0000313" key="3">
    <source>
        <dbReference type="Proteomes" id="UP000014809"/>
    </source>
</evidence>
<keyword evidence="3" id="KW-1185">Reference proteome</keyword>
<dbReference type="AlphaFoldDB" id="S4XEF9"/>
<reference evidence="2 3" key="1">
    <citation type="submission" date="2012-06" db="EMBL/GenBank/DDBJ databases">
        <title>Complete genome sequence of Corynebacterium terpenotabidum Y-11 (=DSM 44721).</title>
        <authorList>
            <person name="Ruckert C."/>
            <person name="Albersmeier A."/>
            <person name="Al-Dilaimi A."/>
            <person name="Szczepanowski R."/>
            <person name="Kalinowski J."/>
        </authorList>
    </citation>
    <scope>NUCLEOTIDE SEQUENCE [LARGE SCALE GENOMIC DNA]</scope>
    <source>
        <strain evidence="2 3">Y-11</strain>
    </source>
</reference>
<evidence type="ECO:0000256" key="1">
    <source>
        <dbReference type="RuleBase" id="RU362001"/>
    </source>
</evidence>
<comment type="similarity">
    <text evidence="1">Belongs to the WXG100 family.</text>
</comment>